<dbReference type="AlphaFoldDB" id="Q3JWQ2"/>
<feature type="region of interest" description="Disordered" evidence="1">
    <location>
        <begin position="1"/>
        <end position="194"/>
    </location>
</feature>
<proteinExistence type="predicted"/>
<dbReference type="KEGG" id="bpm:BURPS1710b_0588"/>
<dbReference type="HOGENOM" id="CLU_497551_0_0_4"/>
<feature type="compositionally biased region" description="Basic and acidic residues" evidence="1">
    <location>
        <begin position="128"/>
        <end position="156"/>
    </location>
</feature>
<feature type="region of interest" description="Disordered" evidence="1">
    <location>
        <begin position="496"/>
        <end position="534"/>
    </location>
</feature>
<feature type="compositionally biased region" description="Low complexity" evidence="1">
    <location>
        <begin position="496"/>
        <end position="506"/>
    </location>
</feature>
<dbReference type="Proteomes" id="UP000002700">
    <property type="component" value="Chromosome I"/>
</dbReference>
<organism evidence="2 3">
    <name type="scientific">Burkholderia pseudomallei (strain 1710b)</name>
    <dbReference type="NCBI Taxonomy" id="320372"/>
    <lineage>
        <taxon>Bacteria</taxon>
        <taxon>Pseudomonadati</taxon>
        <taxon>Pseudomonadota</taxon>
        <taxon>Betaproteobacteria</taxon>
        <taxon>Burkholderiales</taxon>
        <taxon>Burkholderiaceae</taxon>
        <taxon>Burkholderia</taxon>
        <taxon>pseudomallei group</taxon>
    </lineage>
</organism>
<evidence type="ECO:0000313" key="2">
    <source>
        <dbReference type="EMBL" id="ABA48664.1"/>
    </source>
</evidence>
<sequence length="547" mass="61487">MPRRRDRERRHQQGRDHGRRRSGRVPRDHGRQLLRDDRDVRAVHRADDGRAARHARRHRERGRRARAAGLGRVQRVEGGGDQVSRSAEGRAAARASRGRDDRARLHPHADDRAQPVSDAVPDGCGPLREARGARDLAENRVSRDSMADGHRREAAARDAALAVRSPVREGAAQTQGEGGLSGADAGARRDPHARRRRAALPPCATPFIHSSIRPFVPNAGAARAPRAAVSPSRARRRLRVDRRLGRQPRLHVARQRIDEHFVAAGRERVERLPDDVLRAILRHALRVRDHVGIDIRRMQREHARALLAQLVADRVRRGPRGRLRNAVRARIRQAEPRQHRQHVDDRAAAVLAQHRRERTRHRERAEEIRVELRLQAAAVRLREQRAHSENARVVDEQIDVAQLARGGGDILRARDVEPHRLHAGRRHARRIARGRIDFLRARGLQPLDEREPQAAIRAGHQYDGIIQIHLDSLQQDPGFARRPPAAACLVQACAAPRTPRRTAQPTHGSPPNRCGRIDSANGASRTRCYTETPSPAGAKHAYAFCTS</sequence>
<gene>
    <name evidence="2" type="ordered locus">BURPS1710b_0588</name>
</gene>
<accession>Q3JWQ2</accession>
<evidence type="ECO:0000256" key="1">
    <source>
        <dbReference type="SAM" id="MobiDB-lite"/>
    </source>
</evidence>
<dbReference type="EMBL" id="CP000124">
    <property type="protein sequence ID" value="ABA48664.1"/>
    <property type="molecule type" value="Genomic_DNA"/>
</dbReference>
<feature type="compositionally biased region" description="Basic and acidic residues" evidence="1">
    <location>
        <begin position="25"/>
        <end position="51"/>
    </location>
</feature>
<feature type="compositionally biased region" description="Basic residues" evidence="1">
    <location>
        <begin position="52"/>
        <end position="66"/>
    </location>
</feature>
<evidence type="ECO:0000313" key="3">
    <source>
        <dbReference type="Proteomes" id="UP000002700"/>
    </source>
</evidence>
<feature type="compositionally biased region" description="Polar residues" evidence="1">
    <location>
        <begin position="521"/>
        <end position="533"/>
    </location>
</feature>
<name>Q3JWQ2_BURP1</name>
<protein>
    <submittedName>
        <fullName evidence="2">Uncharacterized protein</fullName>
    </submittedName>
</protein>
<reference evidence="2 3" key="1">
    <citation type="submission" date="2005-09" db="EMBL/GenBank/DDBJ databases">
        <authorList>
            <person name="Woods D.E."/>
            <person name="Nierman W.C."/>
        </authorList>
    </citation>
    <scope>NUCLEOTIDE SEQUENCE [LARGE SCALE GENOMIC DNA]</scope>
    <source>
        <strain evidence="2 3">1710b</strain>
    </source>
</reference>
<feature type="compositionally biased region" description="Low complexity" evidence="1">
    <location>
        <begin position="85"/>
        <end position="95"/>
    </location>
</feature>
<feature type="compositionally biased region" description="Basic and acidic residues" evidence="1">
    <location>
        <begin position="97"/>
        <end position="113"/>
    </location>
</feature>
<dbReference type="EnsemblBacteria" id="ABA48664">
    <property type="protein sequence ID" value="ABA48664"/>
    <property type="gene ID" value="BURPS1710b_0588"/>
</dbReference>